<dbReference type="AlphaFoldDB" id="L9UC63"/>
<protein>
    <recommendedName>
        <fullName evidence="1">Transcription factor zinc-finger domain-containing protein</fullName>
    </recommendedName>
</protein>
<dbReference type="EMBL" id="AOPO01000001">
    <property type="protein sequence ID" value="ELY22459.1"/>
    <property type="molecule type" value="Genomic_DNA"/>
</dbReference>
<dbReference type="Pfam" id="PF13453">
    <property type="entry name" value="Zn_ribbon_TFIIB"/>
    <property type="match status" value="1"/>
</dbReference>
<reference evidence="2 3" key="1">
    <citation type="journal article" date="2013" name="Genome Announc.">
        <title>Draft Genome of the Marine Gammaproteobacterium Halomonas titanicae.</title>
        <authorList>
            <person name="Sanchez-Porro C."/>
            <person name="de la Haba R.R."/>
            <person name="Cruz-Hernandez N."/>
            <person name="Gonzalez J.M."/>
            <person name="Reyes-Guirao C."/>
            <person name="Navarro-Sampedro L."/>
            <person name="Carballo M."/>
            <person name="Ventosa A."/>
        </authorList>
    </citation>
    <scope>NUCLEOTIDE SEQUENCE [LARGE SCALE GENOMIC DNA]</scope>
    <source>
        <strain evidence="2 3">BH1</strain>
    </source>
</reference>
<sequence>MKCTACQQGNLVPSFIDALFRSHTCNNCGGNWILIEDYISWKERHPEHVFDDICVESIEAGDTVGALICPVTGGIMSKFRITKDNAHRIDYSARVGGVWLNKGEWEMLVAEGLAGNLNSILTDAWQKRIRQEKTSDTFENLYRSKFGESDYQKACDVREWLHNHAQKADLRAFLMAENPFSAIDYVL</sequence>
<dbReference type="RefSeq" id="WP_009285907.1">
    <property type="nucleotide sequence ID" value="NZ_AOPO01000001.1"/>
</dbReference>
<evidence type="ECO:0000259" key="1">
    <source>
        <dbReference type="Pfam" id="PF13453"/>
    </source>
</evidence>
<feature type="domain" description="Transcription factor zinc-finger" evidence="1">
    <location>
        <begin position="2"/>
        <end position="44"/>
    </location>
</feature>
<dbReference type="InterPro" id="IPR027392">
    <property type="entry name" value="TF_Znf"/>
</dbReference>
<dbReference type="Proteomes" id="UP000011651">
    <property type="component" value="Unassembled WGS sequence"/>
</dbReference>
<proteinExistence type="predicted"/>
<gene>
    <name evidence="2" type="ORF">HALTITAN_0060</name>
</gene>
<dbReference type="PATRIC" id="fig|1204738.3.peg.91"/>
<name>L9UC63_9GAMM</name>
<organism evidence="2 3">
    <name type="scientific">Vreelandella titanicae BH1</name>
    <dbReference type="NCBI Taxonomy" id="1204738"/>
    <lineage>
        <taxon>Bacteria</taxon>
        <taxon>Pseudomonadati</taxon>
        <taxon>Pseudomonadota</taxon>
        <taxon>Gammaproteobacteria</taxon>
        <taxon>Oceanospirillales</taxon>
        <taxon>Halomonadaceae</taxon>
        <taxon>Vreelandella</taxon>
    </lineage>
</organism>
<accession>L9UC63</accession>
<evidence type="ECO:0000313" key="2">
    <source>
        <dbReference type="EMBL" id="ELY22459.1"/>
    </source>
</evidence>
<comment type="caution">
    <text evidence="2">The sequence shown here is derived from an EMBL/GenBank/DDBJ whole genome shotgun (WGS) entry which is preliminary data.</text>
</comment>
<evidence type="ECO:0000313" key="3">
    <source>
        <dbReference type="Proteomes" id="UP000011651"/>
    </source>
</evidence>